<reference evidence="3 4" key="1">
    <citation type="submission" date="2023-08" db="EMBL/GenBank/DDBJ databases">
        <title>A Necator americanus chromosomal reference genome.</title>
        <authorList>
            <person name="Ilik V."/>
            <person name="Petrzelkova K.J."/>
            <person name="Pardy F."/>
            <person name="Fuh T."/>
            <person name="Niatou-Singa F.S."/>
            <person name="Gouil Q."/>
            <person name="Baker L."/>
            <person name="Ritchie M.E."/>
            <person name="Jex A.R."/>
            <person name="Gazzola D."/>
            <person name="Li H."/>
            <person name="Toshio Fujiwara R."/>
            <person name="Zhan B."/>
            <person name="Aroian R.V."/>
            <person name="Pafco B."/>
            <person name="Schwarz E.M."/>
        </authorList>
    </citation>
    <scope>NUCLEOTIDE SEQUENCE [LARGE SCALE GENOMIC DNA]</scope>
    <source>
        <strain evidence="3 4">Aroian</strain>
        <tissue evidence="3">Whole animal</tissue>
    </source>
</reference>
<proteinExistence type="predicted"/>
<evidence type="ECO:0000256" key="1">
    <source>
        <dbReference type="SAM" id="MobiDB-lite"/>
    </source>
</evidence>
<gene>
    <name evidence="3" type="primary">Necator_chrIV.g13904</name>
    <name evidence="3" type="ORF">RB195_000612</name>
</gene>
<feature type="transmembrane region" description="Helical" evidence="2">
    <location>
        <begin position="71"/>
        <end position="91"/>
    </location>
</feature>
<evidence type="ECO:0008006" key="5">
    <source>
        <dbReference type="Google" id="ProtNLM"/>
    </source>
</evidence>
<name>A0ABR1DBE1_NECAM</name>
<evidence type="ECO:0000313" key="3">
    <source>
        <dbReference type="EMBL" id="KAK6747513.1"/>
    </source>
</evidence>
<feature type="region of interest" description="Disordered" evidence="1">
    <location>
        <begin position="430"/>
        <end position="491"/>
    </location>
</feature>
<feature type="compositionally biased region" description="Basic and acidic residues" evidence="1">
    <location>
        <begin position="430"/>
        <end position="451"/>
    </location>
</feature>
<sequence>MYGLSSFGKAASRFILHESRAAELLEEVDEDDLLLNTGLNPEPPSGIRLTVIVSVTVLLVAYCIASDHLTLFCYLSVCALVGFLIVIVVKWRIKSFVRKLGELDGAARKANRALLQREMLAFGLGLPISQALSSCRLRLLCCCRENILWLNSLAQRVVSAGFMSEESSRLVSSFYTGEMQDLVHSCTLETSEVTQREIGALLDLFILHRSEVLRLMVLYLSRSPISSTVTLLLRVCFQLDHEIDGHIERLNVLINSLSRKRSIQRKIRPSSELKSMDELNAVALSLEDIISGINNGELSADEVKRALNRVLSMKAFVGPTLKKDVDNAIEDVKLVDSHDTVKQSPMISEYVPRAPVSDEVFEVIASHEDVEEQDICYFDMENSARQQSRELMNELRMILADRATEFAARERRALAAFYGMSDAELDALEESQKSESRRCPEDNESRTDADLTKAPASDTFYEFSNQNEPFTVEDESNSERDSGERHARTLPSDLLAALRLRSVAEQTIGDDED</sequence>
<feature type="transmembrane region" description="Helical" evidence="2">
    <location>
        <begin position="45"/>
        <end position="64"/>
    </location>
</feature>
<comment type="caution">
    <text evidence="3">The sequence shown here is derived from an EMBL/GenBank/DDBJ whole genome shotgun (WGS) entry which is preliminary data.</text>
</comment>
<organism evidence="3 4">
    <name type="scientific">Necator americanus</name>
    <name type="common">Human hookworm</name>
    <dbReference type="NCBI Taxonomy" id="51031"/>
    <lineage>
        <taxon>Eukaryota</taxon>
        <taxon>Metazoa</taxon>
        <taxon>Ecdysozoa</taxon>
        <taxon>Nematoda</taxon>
        <taxon>Chromadorea</taxon>
        <taxon>Rhabditida</taxon>
        <taxon>Rhabditina</taxon>
        <taxon>Rhabditomorpha</taxon>
        <taxon>Strongyloidea</taxon>
        <taxon>Ancylostomatidae</taxon>
        <taxon>Bunostominae</taxon>
        <taxon>Necator</taxon>
    </lineage>
</organism>
<keyword evidence="2" id="KW-1133">Transmembrane helix</keyword>
<evidence type="ECO:0000256" key="2">
    <source>
        <dbReference type="SAM" id="Phobius"/>
    </source>
</evidence>
<accession>A0ABR1DBE1</accession>
<feature type="compositionally biased region" description="Basic and acidic residues" evidence="1">
    <location>
        <begin position="477"/>
        <end position="487"/>
    </location>
</feature>
<evidence type="ECO:0000313" key="4">
    <source>
        <dbReference type="Proteomes" id="UP001303046"/>
    </source>
</evidence>
<keyword evidence="2" id="KW-0812">Transmembrane</keyword>
<protein>
    <recommendedName>
        <fullName evidence="5">Vezatin</fullName>
    </recommendedName>
</protein>
<keyword evidence="4" id="KW-1185">Reference proteome</keyword>
<dbReference type="EMBL" id="JAVFWL010000004">
    <property type="protein sequence ID" value="KAK6747513.1"/>
    <property type="molecule type" value="Genomic_DNA"/>
</dbReference>
<dbReference type="Proteomes" id="UP001303046">
    <property type="component" value="Unassembled WGS sequence"/>
</dbReference>
<keyword evidence="2" id="KW-0472">Membrane</keyword>